<dbReference type="AlphaFoldDB" id="A0A5M8RJD7"/>
<name>A0A5M8RJD7_9BACI</name>
<keyword evidence="1" id="KW-0805">Transcription regulation</keyword>
<dbReference type="InterPro" id="IPR036388">
    <property type="entry name" value="WH-like_DNA-bd_sf"/>
</dbReference>
<dbReference type="SUPFAM" id="SSF46785">
    <property type="entry name" value="Winged helix' DNA-binding domain"/>
    <property type="match status" value="1"/>
</dbReference>
<dbReference type="InterPro" id="IPR036390">
    <property type="entry name" value="WH_DNA-bd_sf"/>
</dbReference>
<dbReference type="RefSeq" id="WP_148958342.1">
    <property type="nucleotide sequence ID" value="NZ_QSND01000005.1"/>
</dbReference>
<dbReference type="InterPro" id="IPR026881">
    <property type="entry name" value="WYL_dom"/>
</dbReference>
<accession>A0A5M8RJD7</accession>
<dbReference type="EMBL" id="QSND01000005">
    <property type="protein sequence ID" value="KAA6447618.1"/>
    <property type="molecule type" value="Genomic_DNA"/>
</dbReference>
<evidence type="ECO:0000256" key="1">
    <source>
        <dbReference type="ARBA" id="ARBA00023015"/>
    </source>
</evidence>
<dbReference type="Pfam" id="PF13280">
    <property type="entry name" value="WYL"/>
    <property type="match status" value="1"/>
</dbReference>
<gene>
    <name evidence="4" type="ORF">DX927_20345</name>
</gene>
<dbReference type="STRING" id="1925020.BTA30_18240"/>
<dbReference type="PROSITE" id="PS52050">
    <property type="entry name" value="WYL"/>
    <property type="match status" value="1"/>
</dbReference>
<dbReference type="InterPro" id="IPR013196">
    <property type="entry name" value="HTH_11"/>
</dbReference>
<dbReference type="PANTHER" id="PTHR34580:SF9">
    <property type="entry name" value="SLL5097 PROTEIN"/>
    <property type="match status" value="1"/>
</dbReference>
<feature type="domain" description="HTH deoR-type" evidence="3">
    <location>
        <begin position="3"/>
        <end position="62"/>
    </location>
</feature>
<dbReference type="PANTHER" id="PTHR34580">
    <property type="match status" value="1"/>
</dbReference>
<dbReference type="Proteomes" id="UP000324326">
    <property type="component" value="Unassembled WGS sequence"/>
</dbReference>
<dbReference type="InterPro" id="IPR051534">
    <property type="entry name" value="CBASS_pafABC_assoc_protein"/>
</dbReference>
<dbReference type="InterPro" id="IPR001034">
    <property type="entry name" value="DeoR_HTH"/>
</dbReference>
<evidence type="ECO:0000313" key="5">
    <source>
        <dbReference type="Proteomes" id="UP000324326"/>
    </source>
</evidence>
<comment type="caution">
    <text evidence="4">The sequence shown here is derived from an EMBL/GenBank/DDBJ whole genome shotgun (WGS) entry which is preliminary data.</text>
</comment>
<keyword evidence="2" id="KW-0804">Transcription</keyword>
<dbReference type="PIRSF" id="PIRSF016838">
    <property type="entry name" value="PafC"/>
    <property type="match status" value="1"/>
</dbReference>
<reference evidence="4 5" key="1">
    <citation type="submission" date="2018-08" db="EMBL/GenBank/DDBJ databases">
        <title>Bacillus phenotypic plasticity.</title>
        <authorList>
            <person name="Hurtado E."/>
        </authorList>
    </citation>
    <scope>NUCLEOTIDE SEQUENCE [LARGE SCALE GENOMIC DNA]</scope>
    <source>
        <strain evidence="4 5">427</strain>
    </source>
</reference>
<dbReference type="Pfam" id="PF08279">
    <property type="entry name" value="HTH_11"/>
    <property type="match status" value="1"/>
</dbReference>
<organism evidence="4 5">
    <name type="scientific">Bacillus swezeyi</name>
    <dbReference type="NCBI Taxonomy" id="1925020"/>
    <lineage>
        <taxon>Bacteria</taxon>
        <taxon>Bacillati</taxon>
        <taxon>Bacillota</taxon>
        <taxon>Bacilli</taxon>
        <taxon>Bacillales</taxon>
        <taxon>Bacillaceae</taxon>
        <taxon>Bacillus</taxon>
    </lineage>
</organism>
<dbReference type="GO" id="GO:0003700">
    <property type="term" value="F:DNA-binding transcription factor activity"/>
    <property type="evidence" value="ECO:0007669"/>
    <property type="project" value="InterPro"/>
</dbReference>
<proteinExistence type="predicted"/>
<evidence type="ECO:0000313" key="4">
    <source>
        <dbReference type="EMBL" id="KAA6447618.1"/>
    </source>
</evidence>
<dbReference type="PROSITE" id="PS51000">
    <property type="entry name" value="HTH_DEOR_2"/>
    <property type="match status" value="1"/>
</dbReference>
<dbReference type="InterPro" id="IPR028349">
    <property type="entry name" value="PafC-like"/>
</dbReference>
<evidence type="ECO:0000256" key="2">
    <source>
        <dbReference type="ARBA" id="ARBA00023163"/>
    </source>
</evidence>
<sequence length="325" mass="37752">MSKAKRLNEMMMMVNRKKRFTVGELAQEFGVSKRTVLRDLQELSELGVPLYSETGPHGGYQVLNERILPPIAFSENEAISIFFAIHALRHYMSLPFDAQYDSIKKKFYLNLAGDIRETIDSMKDRVDFYTAYEQKDEIPFLRVLLEAAVQQNVLLIKYETNDTTSERTIQPIGIYANQGKWYCPAYCFLREDYRMFRCDRIMFAEHDENTVPIDLSEINLKNRFSVLTRPRETLELSVELTTKGVERYGSLTWPYLELHVREDGSGILRGGIAPKDIDFFSDFFISFGREAVIQKPSELIERTKKTLFEMVNQYAQNEDSSSTDD</sequence>
<dbReference type="SMART" id="SM00420">
    <property type="entry name" value="HTH_DEOR"/>
    <property type="match status" value="1"/>
</dbReference>
<evidence type="ECO:0000259" key="3">
    <source>
        <dbReference type="PROSITE" id="PS51000"/>
    </source>
</evidence>
<dbReference type="Gene3D" id="1.10.10.10">
    <property type="entry name" value="Winged helix-like DNA-binding domain superfamily/Winged helix DNA-binding domain"/>
    <property type="match status" value="1"/>
</dbReference>
<protein>
    <submittedName>
        <fullName evidence="4">YafY family transcriptional regulator</fullName>
    </submittedName>
</protein>